<comment type="caution">
    <text evidence="3">The sequence shown here is derived from an EMBL/GenBank/DDBJ whole genome shotgun (WGS) entry which is preliminary data.</text>
</comment>
<evidence type="ECO:0000313" key="3">
    <source>
        <dbReference type="EMBL" id="GIM08689.1"/>
    </source>
</evidence>
<protein>
    <submittedName>
        <fullName evidence="3">Uncharacterized protein</fullName>
    </submittedName>
</protein>
<dbReference type="InterPro" id="IPR052994">
    <property type="entry name" value="Tiny_macrocysts_regulators"/>
</dbReference>
<keyword evidence="2" id="KW-1133">Transmembrane helix</keyword>
<evidence type="ECO:0000256" key="2">
    <source>
        <dbReference type="SAM" id="Phobius"/>
    </source>
</evidence>
<dbReference type="PANTHER" id="PTHR31600:SF2">
    <property type="entry name" value="GAMETE ENRICHED GENE 10 PROTEIN-RELATED"/>
    <property type="match status" value="1"/>
</dbReference>
<keyword evidence="2" id="KW-0812">Transmembrane</keyword>
<dbReference type="AlphaFoldDB" id="A0A8J4GJS2"/>
<feature type="transmembrane region" description="Helical" evidence="2">
    <location>
        <begin position="169"/>
        <end position="192"/>
    </location>
</feature>
<feature type="region of interest" description="Disordered" evidence="1">
    <location>
        <begin position="1"/>
        <end position="21"/>
    </location>
</feature>
<sequence>MALSEASSVRSANSDDSTVVEATERLRKRHGLGADDEEGDLVEQNKTLQEAIFSVMYMLSRSRTADSWRWAVLKLVLEGLVPFLVIFNPRHWPIDKSNLLWQVIRWAQPATPVASIWGYNTYVRLFYALVGLIVSVVAAIGLLTVAMRKQEHSKWLLRFARLLQKFTDALFNMAYVAVFDYIMFLFNCHYGAPGHPHQFWADVQCFTGRHIILMTVGVATAIIFFFATGLMLVASCDLSPVARGIMASPAAVTRLQV</sequence>
<accession>A0A8J4GJS2</accession>
<dbReference type="Proteomes" id="UP000722791">
    <property type="component" value="Unassembled WGS sequence"/>
</dbReference>
<gene>
    <name evidence="3" type="ORF">Vretimale_12590</name>
</gene>
<feature type="transmembrane region" description="Helical" evidence="2">
    <location>
        <begin position="68"/>
        <end position="87"/>
    </location>
</feature>
<reference evidence="3" key="1">
    <citation type="journal article" date="2021" name="Proc. Natl. Acad. Sci. U.S.A.">
        <title>Three genomes in the algal genus Volvox reveal the fate of a haploid sex-determining region after a transition to homothallism.</title>
        <authorList>
            <person name="Yamamoto K."/>
            <person name="Hamaji T."/>
            <person name="Kawai-Toyooka H."/>
            <person name="Matsuzaki R."/>
            <person name="Takahashi F."/>
            <person name="Nishimura Y."/>
            <person name="Kawachi M."/>
            <person name="Noguchi H."/>
            <person name="Minakuchi Y."/>
            <person name="Umen J.G."/>
            <person name="Toyoda A."/>
            <person name="Nozaki H."/>
        </authorList>
    </citation>
    <scope>NUCLEOTIDE SEQUENCE</scope>
    <source>
        <strain evidence="3">NIES-3785</strain>
    </source>
</reference>
<feature type="compositionally biased region" description="Polar residues" evidence="1">
    <location>
        <begin position="1"/>
        <end position="17"/>
    </location>
</feature>
<dbReference type="PANTHER" id="PTHR31600">
    <property type="entry name" value="TINY MACROCYSTS PROTEIN B-RELATED"/>
    <property type="match status" value="1"/>
</dbReference>
<name>A0A8J4GJS2_9CHLO</name>
<evidence type="ECO:0000256" key="1">
    <source>
        <dbReference type="SAM" id="MobiDB-lite"/>
    </source>
</evidence>
<feature type="transmembrane region" description="Helical" evidence="2">
    <location>
        <begin position="212"/>
        <end position="233"/>
    </location>
</feature>
<keyword evidence="2" id="KW-0472">Membrane</keyword>
<organism evidence="3 4">
    <name type="scientific">Volvox reticuliferus</name>
    <dbReference type="NCBI Taxonomy" id="1737510"/>
    <lineage>
        <taxon>Eukaryota</taxon>
        <taxon>Viridiplantae</taxon>
        <taxon>Chlorophyta</taxon>
        <taxon>core chlorophytes</taxon>
        <taxon>Chlorophyceae</taxon>
        <taxon>CS clade</taxon>
        <taxon>Chlamydomonadales</taxon>
        <taxon>Volvocaceae</taxon>
        <taxon>Volvox</taxon>
    </lineage>
</organism>
<proteinExistence type="predicted"/>
<feature type="non-terminal residue" evidence="3">
    <location>
        <position position="1"/>
    </location>
</feature>
<dbReference type="EMBL" id="BNCQ01000028">
    <property type="protein sequence ID" value="GIM08689.1"/>
    <property type="molecule type" value="Genomic_DNA"/>
</dbReference>
<feature type="transmembrane region" description="Helical" evidence="2">
    <location>
        <begin position="125"/>
        <end position="148"/>
    </location>
</feature>
<evidence type="ECO:0000313" key="4">
    <source>
        <dbReference type="Proteomes" id="UP000722791"/>
    </source>
</evidence>